<dbReference type="Pfam" id="PF01585">
    <property type="entry name" value="G-patch"/>
    <property type="match status" value="1"/>
</dbReference>
<protein>
    <recommendedName>
        <fullName evidence="2">G-patch domain-containing protein</fullName>
    </recommendedName>
</protein>
<dbReference type="eggNOG" id="KOG0154">
    <property type="taxonomic scope" value="Eukaryota"/>
</dbReference>
<proteinExistence type="predicted"/>
<dbReference type="InterPro" id="IPR000467">
    <property type="entry name" value="G_patch_dom"/>
</dbReference>
<dbReference type="OrthoDB" id="21470at2759"/>
<dbReference type="KEGG" id="egt:105959985"/>
<accession>A0A022R4P2</accession>
<dbReference type="STRING" id="4155.A0A022R4P2"/>
<sequence length="136" mass="15278">MEIAIDECSSIGLGVMSTAPPSMASSASIPIDSSNIGFRLLKKQGWKEGTGLGVSQQGRLEPIEAFIKKNKRGLGADKPKKSTDQPKPHNGEDAKVAKSKPKRKSKKMRKIEEFEKRLQEQEFDRNFFREFWPDNV</sequence>
<dbReference type="OMA" id="EFERAFY"/>
<evidence type="ECO:0000313" key="3">
    <source>
        <dbReference type="EMBL" id="EYU35532.1"/>
    </source>
</evidence>
<dbReference type="PROSITE" id="PS50174">
    <property type="entry name" value="G_PATCH"/>
    <property type="match status" value="1"/>
</dbReference>
<evidence type="ECO:0000313" key="4">
    <source>
        <dbReference type="Proteomes" id="UP000030748"/>
    </source>
</evidence>
<feature type="region of interest" description="Disordered" evidence="1">
    <location>
        <begin position="66"/>
        <end position="110"/>
    </location>
</feature>
<dbReference type="PANTHER" id="PTHR20923">
    <property type="entry name" value="BAT4 PROTEIN-RELATED"/>
    <property type="match status" value="1"/>
</dbReference>
<gene>
    <name evidence="3" type="ORF">MIMGU_mgv1a016036mg</name>
</gene>
<dbReference type="PhylomeDB" id="A0A022R4P2"/>
<reference evidence="3 4" key="1">
    <citation type="journal article" date="2013" name="Proc. Natl. Acad. Sci. U.S.A.">
        <title>Fine-scale variation in meiotic recombination in Mimulus inferred from population shotgun sequencing.</title>
        <authorList>
            <person name="Hellsten U."/>
            <person name="Wright K.M."/>
            <person name="Jenkins J."/>
            <person name="Shu S."/>
            <person name="Yuan Y."/>
            <person name="Wessler S.R."/>
            <person name="Schmutz J."/>
            <person name="Willis J.H."/>
            <person name="Rokhsar D.S."/>
        </authorList>
    </citation>
    <scope>NUCLEOTIDE SEQUENCE [LARGE SCALE GENOMIC DNA]</scope>
    <source>
        <strain evidence="4">cv. DUN x IM62</strain>
    </source>
</reference>
<dbReference type="EMBL" id="KI630612">
    <property type="protein sequence ID" value="EYU35532.1"/>
    <property type="molecule type" value="Genomic_DNA"/>
</dbReference>
<dbReference type="InterPro" id="IPR039146">
    <property type="entry name" value="GPANK1"/>
</dbReference>
<dbReference type="AlphaFoldDB" id="A0A022R4P2"/>
<evidence type="ECO:0000256" key="1">
    <source>
        <dbReference type="SAM" id="MobiDB-lite"/>
    </source>
</evidence>
<evidence type="ECO:0000259" key="2">
    <source>
        <dbReference type="PROSITE" id="PS50174"/>
    </source>
</evidence>
<dbReference type="GO" id="GO:0003676">
    <property type="term" value="F:nucleic acid binding"/>
    <property type="evidence" value="ECO:0007669"/>
    <property type="project" value="InterPro"/>
</dbReference>
<feature type="compositionally biased region" description="Basic and acidic residues" evidence="1">
    <location>
        <begin position="74"/>
        <end position="96"/>
    </location>
</feature>
<organism evidence="3 4">
    <name type="scientific">Erythranthe guttata</name>
    <name type="common">Yellow monkey flower</name>
    <name type="synonym">Mimulus guttatus</name>
    <dbReference type="NCBI Taxonomy" id="4155"/>
    <lineage>
        <taxon>Eukaryota</taxon>
        <taxon>Viridiplantae</taxon>
        <taxon>Streptophyta</taxon>
        <taxon>Embryophyta</taxon>
        <taxon>Tracheophyta</taxon>
        <taxon>Spermatophyta</taxon>
        <taxon>Magnoliopsida</taxon>
        <taxon>eudicotyledons</taxon>
        <taxon>Gunneridae</taxon>
        <taxon>Pentapetalae</taxon>
        <taxon>asterids</taxon>
        <taxon>lamiids</taxon>
        <taxon>Lamiales</taxon>
        <taxon>Phrymaceae</taxon>
        <taxon>Erythranthe</taxon>
    </lineage>
</organism>
<keyword evidence="4" id="KW-1185">Reference proteome</keyword>
<dbReference type="SMART" id="SM00443">
    <property type="entry name" value="G_patch"/>
    <property type="match status" value="1"/>
</dbReference>
<feature type="compositionally biased region" description="Basic residues" evidence="1">
    <location>
        <begin position="97"/>
        <end position="109"/>
    </location>
</feature>
<dbReference type="Proteomes" id="UP000030748">
    <property type="component" value="Unassembled WGS sequence"/>
</dbReference>
<dbReference type="PANTHER" id="PTHR20923:SF1">
    <property type="entry name" value="G PATCH DOMAIN AND ANKYRIN REPEAT-CONTAINING PROTEIN 1"/>
    <property type="match status" value="1"/>
</dbReference>
<feature type="domain" description="G-patch" evidence="2">
    <location>
        <begin position="33"/>
        <end position="79"/>
    </location>
</feature>
<name>A0A022R4P2_ERYGU</name>